<comment type="caution">
    <text evidence="3">The sequence shown here is derived from an EMBL/GenBank/DDBJ whole genome shotgun (WGS) entry which is preliminary data.</text>
</comment>
<dbReference type="EMBL" id="VXIT01000025">
    <property type="protein sequence ID" value="KAA6406584.1"/>
    <property type="molecule type" value="Genomic_DNA"/>
</dbReference>
<feature type="compositionally biased region" description="Polar residues" evidence="1">
    <location>
        <begin position="53"/>
        <end position="62"/>
    </location>
</feature>
<gene>
    <name evidence="3" type="ORF">FRX48_09639</name>
</gene>
<feature type="region of interest" description="Disordered" evidence="1">
    <location>
        <begin position="176"/>
        <end position="213"/>
    </location>
</feature>
<organism evidence="3 4">
    <name type="scientific">Lasallia pustulata</name>
    <dbReference type="NCBI Taxonomy" id="136370"/>
    <lineage>
        <taxon>Eukaryota</taxon>
        <taxon>Fungi</taxon>
        <taxon>Dikarya</taxon>
        <taxon>Ascomycota</taxon>
        <taxon>Pezizomycotina</taxon>
        <taxon>Lecanoromycetes</taxon>
        <taxon>OSLEUM clade</taxon>
        <taxon>Umbilicariomycetidae</taxon>
        <taxon>Umbilicariales</taxon>
        <taxon>Umbilicariaceae</taxon>
        <taxon>Lasallia</taxon>
    </lineage>
</organism>
<dbReference type="Proteomes" id="UP000324767">
    <property type="component" value="Unassembled WGS sequence"/>
</dbReference>
<keyword evidence="2" id="KW-0472">Membrane</keyword>
<keyword evidence="2" id="KW-0812">Transmembrane</keyword>
<proteinExistence type="predicted"/>
<dbReference type="OrthoDB" id="5430569at2759"/>
<evidence type="ECO:0000313" key="4">
    <source>
        <dbReference type="Proteomes" id="UP000324767"/>
    </source>
</evidence>
<dbReference type="AlphaFoldDB" id="A0A5M8PCB7"/>
<protein>
    <submittedName>
        <fullName evidence="3">Uncharacterized protein</fullName>
    </submittedName>
</protein>
<feature type="region of interest" description="Disordered" evidence="1">
    <location>
        <begin position="27"/>
        <end position="62"/>
    </location>
</feature>
<evidence type="ECO:0000313" key="3">
    <source>
        <dbReference type="EMBL" id="KAA6406584.1"/>
    </source>
</evidence>
<reference evidence="3 4" key="1">
    <citation type="submission" date="2019-09" db="EMBL/GenBank/DDBJ databases">
        <title>The hologenome of the rock-dwelling lichen Lasallia pustulata.</title>
        <authorList>
            <person name="Greshake Tzovaras B."/>
            <person name="Segers F."/>
            <person name="Bicker A."/>
            <person name="Dal Grande F."/>
            <person name="Otte J."/>
            <person name="Hankeln T."/>
            <person name="Schmitt I."/>
            <person name="Ebersberger I."/>
        </authorList>
    </citation>
    <scope>NUCLEOTIDE SEQUENCE [LARGE SCALE GENOMIC DNA]</scope>
    <source>
        <strain evidence="3">A1-1</strain>
    </source>
</reference>
<sequence>MSIDYRDTSLPVLSTISLSNGYVEISASPMPMPERPSSTPSPASSPPSIRPNIYSQVPQPTSSPTLRISTIIVFTAAETSYTSTVLPIISPASSGVSVNSQSLSGFNLVAVIVLPILTLMIVSSTVLLFCRARQRRKPRSKVGSQDKPPKPSMLAALKGSFREQHKTPIVQHSAYFLTVSRDPSPTPEPRGRPNAESLSPQPRSAVVSDPPPPYVLQADSLRPPSMYGRIHTRSPSPTLSEANLSVHDDATLRSPFGSPYLDVDGDALSDISTERGYSLRRQRDADEISFVSALEPDEHVEQALHYVV</sequence>
<keyword evidence="2" id="KW-1133">Transmembrane helix</keyword>
<evidence type="ECO:0000256" key="1">
    <source>
        <dbReference type="SAM" id="MobiDB-lite"/>
    </source>
</evidence>
<accession>A0A5M8PCB7</accession>
<feature type="transmembrane region" description="Helical" evidence="2">
    <location>
        <begin position="108"/>
        <end position="130"/>
    </location>
</feature>
<feature type="region of interest" description="Disordered" evidence="1">
    <location>
        <begin position="134"/>
        <end position="153"/>
    </location>
</feature>
<evidence type="ECO:0000256" key="2">
    <source>
        <dbReference type="SAM" id="Phobius"/>
    </source>
</evidence>
<name>A0A5M8PCB7_9LECA</name>